<dbReference type="OrthoDB" id="3542889at2"/>
<organism evidence="1 2">
    <name type="scientific">Nonomuraea pusilla</name>
    <dbReference type="NCBI Taxonomy" id="46177"/>
    <lineage>
        <taxon>Bacteria</taxon>
        <taxon>Bacillati</taxon>
        <taxon>Actinomycetota</taxon>
        <taxon>Actinomycetes</taxon>
        <taxon>Streptosporangiales</taxon>
        <taxon>Streptosporangiaceae</taxon>
        <taxon>Nonomuraea</taxon>
    </lineage>
</organism>
<protein>
    <submittedName>
        <fullName evidence="1">Uncharacterized protein</fullName>
    </submittedName>
</protein>
<sequence>MTTRSAAALASGTLNAAKLFVGALAFTSAYAGLSAYHTAGSAPRPVRTVELSAREMPLVTPARTAAEPAPGTIAVTAAAHDGPGCRTTLRARGVIVSPEPGGSVLYGWRLARWSPSAREWRTYLVSYDGFAGARHVAAWEADVTANPGSYRFELSGEGLRTVTSARVTVSC</sequence>
<evidence type="ECO:0000313" key="1">
    <source>
        <dbReference type="EMBL" id="SEN63688.1"/>
    </source>
</evidence>
<dbReference type="RefSeq" id="WP_055509889.1">
    <property type="nucleotide sequence ID" value="NZ_BBZG01000007.1"/>
</dbReference>
<reference evidence="1 2" key="1">
    <citation type="submission" date="2016-10" db="EMBL/GenBank/DDBJ databases">
        <authorList>
            <person name="de Groot N.N."/>
        </authorList>
    </citation>
    <scope>NUCLEOTIDE SEQUENCE [LARGE SCALE GENOMIC DNA]</scope>
    <source>
        <strain evidence="1 2">DSM 43357</strain>
    </source>
</reference>
<accession>A0A1H8I728</accession>
<gene>
    <name evidence="1" type="ORF">SAMN05660976_07971</name>
</gene>
<dbReference type="AlphaFoldDB" id="A0A1H8I728"/>
<evidence type="ECO:0000313" key="2">
    <source>
        <dbReference type="Proteomes" id="UP000198953"/>
    </source>
</evidence>
<name>A0A1H8I728_9ACTN</name>
<dbReference type="EMBL" id="FOBF01000031">
    <property type="protein sequence ID" value="SEN63688.1"/>
    <property type="molecule type" value="Genomic_DNA"/>
</dbReference>
<proteinExistence type="predicted"/>
<keyword evidence="2" id="KW-1185">Reference proteome</keyword>
<dbReference type="Proteomes" id="UP000198953">
    <property type="component" value="Unassembled WGS sequence"/>
</dbReference>